<feature type="compositionally biased region" description="Polar residues" evidence="1">
    <location>
        <begin position="629"/>
        <end position="650"/>
    </location>
</feature>
<reference evidence="3 4" key="1">
    <citation type="submission" date="2018-06" db="EMBL/GenBank/DDBJ databases">
        <title>Whole genome sequencing of Candida tropicalis (genome annotated by CSBL at Korea University).</title>
        <authorList>
            <person name="Ahn J."/>
        </authorList>
    </citation>
    <scope>NUCLEOTIDE SEQUENCE [LARGE SCALE GENOMIC DNA]</scope>
    <source>
        <strain evidence="3 4">ATCC 20962</strain>
    </source>
</reference>
<sequence>MSRIRSLQVLTALSSFLLSVTLGVLLLLSNHTNNVYNYLISVSAFVLAAYYLVPLLISTSWMTVGAQLLISLFHLISGILYIALHSIEYKRKELHVAGVVLFIINAVFMTACFMMLVIPKCLVDIIVEDEEGKVGGVFDLSKKASDATLCNDGSKPRDSDKGEYSIENNWINQQDHAHIIPPSLSINSNLTQLQQNPRPQSQQQSNLLHSSSMNSDLDRSRNISIMNIDEEANNSNDHNEPIDNNSNVKQQMKKQRWKSIHDEKVVLANINESLLPGVLKQQLPSPQSRSQSQSQLAEPMRPISGGVTSEDYGNVLVGLEEIPDFTHDVNHFDINDLNKLRKISGYNILPGSSNMVNDENLYHHHYQQEHAKDDSLLPLKEKTIENIDNLSDVVTAKRPSMLSRSFSAPSVYDSQSIAPSLYTFRKTTSTDDVQQPQEEEELPVTPVASQHMEKALQQTTPPSRKKSIYKSQSAKTSPIKKFFQESPKRIFKSKSSYYHTSTNGPSVNHKHSSSVISNNNYSISSLRSSFSSSSRSSPKKSLISKSSTMLKLHKYSISVPNFNMSSSFNPPPHSHHHQSGSVHSDRFVFNSSRTLRVEPIDLWDVQTTNFEIDSHPLGLEDVDVDFGEESNTSKDNSNGEMAGSRISSLPSQVFGEYDKEKWMTLKTLQQQHQQGPDDTILQSEQVEVL</sequence>
<gene>
    <name evidence="3" type="ORF">Cantr_02185</name>
</gene>
<feature type="region of interest" description="Disordered" evidence="1">
    <location>
        <begin position="626"/>
        <end position="650"/>
    </location>
</feature>
<dbReference type="AlphaFoldDB" id="A0A367YKR3"/>
<organism evidence="3 4">
    <name type="scientific">Candida viswanathii</name>
    <dbReference type="NCBI Taxonomy" id="5486"/>
    <lineage>
        <taxon>Eukaryota</taxon>
        <taxon>Fungi</taxon>
        <taxon>Dikarya</taxon>
        <taxon>Ascomycota</taxon>
        <taxon>Saccharomycotina</taxon>
        <taxon>Pichiomycetes</taxon>
        <taxon>Debaryomycetaceae</taxon>
        <taxon>Candida/Lodderomyces clade</taxon>
        <taxon>Candida</taxon>
    </lineage>
</organism>
<dbReference type="EMBL" id="QLNQ01000014">
    <property type="protein sequence ID" value="RCK66466.1"/>
    <property type="molecule type" value="Genomic_DNA"/>
</dbReference>
<feature type="region of interest" description="Disordered" evidence="1">
    <location>
        <begin position="193"/>
        <end position="216"/>
    </location>
</feature>
<feature type="region of interest" description="Disordered" evidence="1">
    <location>
        <begin position="669"/>
        <end position="689"/>
    </location>
</feature>
<feature type="compositionally biased region" description="Low complexity" evidence="1">
    <location>
        <begin position="281"/>
        <end position="296"/>
    </location>
</feature>
<keyword evidence="2" id="KW-0472">Membrane</keyword>
<evidence type="ECO:0000313" key="4">
    <source>
        <dbReference type="Proteomes" id="UP000253472"/>
    </source>
</evidence>
<accession>A0A367YKR3</accession>
<dbReference type="STRING" id="5486.A0A367YKR3"/>
<evidence type="ECO:0000256" key="2">
    <source>
        <dbReference type="SAM" id="Phobius"/>
    </source>
</evidence>
<evidence type="ECO:0000313" key="3">
    <source>
        <dbReference type="EMBL" id="RCK66466.1"/>
    </source>
</evidence>
<feature type="transmembrane region" description="Helical" evidence="2">
    <location>
        <begin position="65"/>
        <end position="84"/>
    </location>
</feature>
<dbReference type="OrthoDB" id="4085918at2759"/>
<feature type="transmembrane region" description="Helical" evidence="2">
    <location>
        <begin position="96"/>
        <end position="118"/>
    </location>
</feature>
<keyword evidence="2" id="KW-0812">Transmembrane</keyword>
<keyword evidence="2" id="KW-1133">Transmembrane helix</keyword>
<feature type="transmembrane region" description="Helical" evidence="2">
    <location>
        <begin position="35"/>
        <end position="53"/>
    </location>
</feature>
<keyword evidence="4" id="KW-1185">Reference proteome</keyword>
<feature type="region of interest" description="Disordered" evidence="1">
    <location>
        <begin position="231"/>
        <end position="256"/>
    </location>
</feature>
<comment type="caution">
    <text evidence="3">The sequence shown here is derived from an EMBL/GenBank/DDBJ whole genome shotgun (WGS) entry which is preliminary data.</text>
</comment>
<feature type="region of interest" description="Disordered" evidence="1">
    <location>
        <begin position="428"/>
        <end position="473"/>
    </location>
</feature>
<feature type="transmembrane region" description="Helical" evidence="2">
    <location>
        <begin position="6"/>
        <end position="28"/>
    </location>
</feature>
<feature type="region of interest" description="Disordered" evidence="1">
    <location>
        <begin position="281"/>
        <end position="307"/>
    </location>
</feature>
<name>A0A367YKR3_9ASCO</name>
<feature type="compositionally biased region" description="Low complexity" evidence="1">
    <location>
        <begin position="193"/>
        <end position="215"/>
    </location>
</feature>
<dbReference type="Proteomes" id="UP000253472">
    <property type="component" value="Unassembled WGS sequence"/>
</dbReference>
<proteinExistence type="predicted"/>
<protein>
    <submittedName>
        <fullName evidence="3">Uncharacterized protein</fullName>
    </submittedName>
</protein>
<evidence type="ECO:0000256" key="1">
    <source>
        <dbReference type="SAM" id="MobiDB-lite"/>
    </source>
</evidence>